<name>A0A2B7XFH8_9EURO</name>
<feature type="domain" description="BTB" evidence="2">
    <location>
        <begin position="62"/>
        <end position="135"/>
    </location>
</feature>
<dbReference type="InterPro" id="IPR000210">
    <property type="entry name" value="BTB/POZ_dom"/>
</dbReference>
<accession>A0A2B7XFH8</accession>
<evidence type="ECO:0000256" key="1">
    <source>
        <dbReference type="SAM" id="MobiDB-lite"/>
    </source>
</evidence>
<proteinExistence type="predicted"/>
<evidence type="ECO:0000313" key="3">
    <source>
        <dbReference type="EMBL" id="PGH07513.1"/>
    </source>
</evidence>
<gene>
    <name evidence="3" type="ORF">AJ79_06248</name>
</gene>
<organism evidence="3 4">
    <name type="scientific">Helicocarpus griseus UAMH5409</name>
    <dbReference type="NCBI Taxonomy" id="1447875"/>
    <lineage>
        <taxon>Eukaryota</taxon>
        <taxon>Fungi</taxon>
        <taxon>Dikarya</taxon>
        <taxon>Ascomycota</taxon>
        <taxon>Pezizomycotina</taxon>
        <taxon>Eurotiomycetes</taxon>
        <taxon>Eurotiomycetidae</taxon>
        <taxon>Onygenales</taxon>
        <taxon>Ajellomycetaceae</taxon>
        <taxon>Helicocarpus</taxon>
    </lineage>
</organism>
<protein>
    <recommendedName>
        <fullName evidence="2">BTB domain-containing protein</fullName>
    </recommendedName>
</protein>
<dbReference type="InterPro" id="IPR011333">
    <property type="entry name" value="SKP1/BTB/POZ_sf"/>
</dbReference>
<dbReference type="STRING" id="1447875.A0A2B7XFH8"/>
<sequence length="324" mass="36336">MAKKKKSQQRRRLHLPIPARSVSSIEDPSLEGKASTLAGRVSSDNRYKNSMAISFEAILQSRTFKFLIGDDEVPFTVHEAAFADLSPELDTLMRGRKDMKMNESLEGKAKWEDVDPDTFMRFTQFAYTGDYSVPKMILGMGEEIPPPAPEPEPGLEIYGNNNQYWTETQRTFHTLNYTLHPKSRFAHTCEPSVEGGPNEEENIAAILLLHVSLYALAHRQGVTSLQNLALSKLHQTLQMLPPSDVGRDKRVQDLATLLRYTYSDGITGDYVVEGKMDDLRELVVQYVVLNAQATAHDRDFLELIEGGAIVRDIWKLAAPGVVVS</sequence>
<dbReference type="EMBL" id="PDNB01000109">
    <property type="protein sequence ID" value="PGH07513.1"/>
    <property type="molecule type" value="Genomic_DNA"/>
</dbReference>
<dbReference type="Gene3D" id="3.30.710.10">
    <property type="entry name" value="Potassium Channel Kv1.1, Chain A"/>
    <property type="match status" value="1"/>
</dbReference>
<reference evidence="3 4" key="1">
    <citation type="submission" date="2017-10" db="EMBL/GenBank/DDBJ databases">
        <title>Comparative genomics in systemic dimorphic fungi from Ajellomycetaceae.</title>
        <authorList>
            <person name="Munoz J.F."/>
            <person name="Mcewen J.G."/>
            <person name="Clay O.K."/>
            <person name="Cuomo C.A."/>
        </authorList>
    </citation>
    <scope>NUCLEOTIDE SEQUENCE [LARGE SCALE GENOMIC DNA]</scope>
    <source>
        <strain evidence="3 4">UAMH5409</strain>
    </source>
</reference>
<dbReference type="PROSITE" id="PS50097">
    <property type="entry name" value="BTB"/>
    <property type="match status" value="1"/>
</dbReference>
<evidence type="ECO:0000259" key="2">
    <source>
        <dbReference type="PROSITE" id="PS50097"/>
    </source>
</evidence>
<feature type="compositionally biased region" description="Basic residues" evidence="1">
    <location>
        <begin position="1"/>
        <end position="14"/>
    </location>
</feature>
<dbReference type="AlphaFoldDB" id="A0A2B7XFH8"/>
<keyword evidence="4" id="KW-1185">Reference proteome</keyword>
<feature type="region of interest" description="Disordered" evidence="1">
    <location>
        <begin position="1"/>
        <end position="29"/>
    </location>
</feature>
<dbReference type="PANTHER" id="PTHR47843">
    <property type="entry name" value="BTB DOMAIN-CONTAINING PROTEIN-RELATED"/>
    <property type="match status" value="1"/>
</dbReference>
<evidence type="ECO:0000313" key="4">
    <source>
        <dbReference type="Proteomes" id="UP000223968"/>
    </source>
</evidence>
<dbReference type="Proteomes" id="UP000223968">
    <property type="component" value="Unassembled WGS sequence"/>
</dbReference>
<dbReference type="OrthoDB" id="4173637at2759"/>
<comment type="caution">
    <text evidence="3">The sequence shown here is derived from an EMBL/GenBank/DDBJ whole genome shotgun (WGS) entry which is preliminary data.</text>
</comment>